<feature type="transmembrane region" description="Helical" evidence="5">
    <location>
        <begin position="68"/>
        <end position="87"/>
    </location>
</feature>
<reference evidence="6 7" key="1">
    <citation type="submission" date="2019-03" db="EMBL/GenBank/DDBJ databases">
        <title>Draft Genome Sequence of Desulfosporosinus fructosivorans Strain 63.6F, Isolated from Marine Sediment in the Baltic Sea.</title>
        <authorList>
            <person name="Hausmann B."/>
            <person name="Vandieken V."/>
            <person name="Pjevac P."/>
            <person name="Schreck K."/>
            <person name="Herbold C.W."/>
            <person name="Loy A."/>
        </authorList>
    </citation>
    <scope>NUCLEOTIDE SEQUENCE [LARGE SCALE GENOMIC DNA]</scope>
    <source>
        <strain evidence="6 7">63.6F</strain>
    </source>
</reference>
<dbReference type="OrthoDB" id="88184at2"/>
<comment type="subcellular location">
    <subcellularLocation>
        <location evidence="1">Membrane</location>
        <topology evidence="1">Multi-pass membrane protein</topology>
    </subcellularLocation>
</comment>
<dbReference type="NCBIfam" id="TIGR01593">
    <property type="entry name" value="holin_tox_secr"/>
    <property type="match status" value="1"/>
</dbReference>
<dbReference type="Pfam" id="PF05105">
    <property type="entry name" value="Phage_holin_4_1"/>
    <property type="match status" value="1"/>
</dbReference>
<evidence type="ECO:0000256" key="2">
    <source>
        <dbReference type="ARBA" id="ARBA00022692"/>
    </source>
</evidence>
<keyword evidence="7" id="KW-1185">Reference proteome</keyword>
<evidence type="ECO:0000256" key="4">
    <source>
        <dbReference type="ARBA" id="ARBA00023136"/>
    </source>
</evidence>
<evidence type="ECO:0000313" key="7">
    <source>
        <dbReference type="Proteomes" id="UP000298460"/>
    </source>
</evidence>
<dbReference type="Proteomes" id="UP000298460">
    <property type="component" value="Unassembled WGS sequence"/>
</dbReference>
<feature type="transmembrane region" description="Helical" evidence="5">
    <location>
        <begin position="30"/>
        <end position="48"/>
    </location>
</feature>
<dbReference type="GO" id="GO:0016020">
    <property type="term" value="C:membrane"/>
    <property type="evidence" value="ECO:0007669"/>
    <property type="project" value="UniProtKB-SubCell"/>
</dbReference>
<keyword evidence="2 5" id="KW-0812">Transmembrane</keyword>
<evidence type="ECO:0000256" key="3">
    <source>
        <dbReference type="ARBA" id="ARBA00022989"/>
    </source>
</evidence>
<sequence>MNIKEFGFSAFSATLGTILCSCLGGWDASLKVLIVLMVLDYVSGFLGAIKNKRVNSEIMFWGGIRKGLILAVVVVAVLLDGMVGNPYPILRTLAIYFYVAREGISVTENLGILGVPLPPSVRRVLVQLQKEDDRDEE</sequence>
<dbReference type="AlphaFoldDB" id="A0A4Z0QWN1"/>
<gene>
    <name evidence="6" type="ORF">E4K67_28295</name>
</gene>
<protein>
    <submittedName>
        <fullName evidence="6">Holin</fullName>
    </submittedName>
</protein>
<organism evidence="6 7">
    <name type="scientific">Desulfosporosinus fructosivorans</name>
    <dbReference type="NCBI Taxonomy" id="2018669"/>
    <lineage>
        <taxon>Bacteria</taxon>
        <taxon>Bacillati</taxon>
        <taxon>Bacillota</taxon>
        <taxon>Clostridia</taxon>
        <taxon>Eubacteriales</taxon>
        <taxon>Desulfitobacteriaceae</taxon>
        <taxon>Desulfosporosinus</taxon>
    </lineage>
</organism>
<keyword evidence="4 5" id="KW-0472">Membrane</keyword>
<dbReference type="PROSITE" id="PS51257">
    <property type="entry name" value="PROKAR_LIPOPROTEIN"/>
    <property type="match status" value="1"/>
</dbReference>
<evidence type="ECO:0000256" key="1">
    <source>
        <dbReference type="ARBA" id="ARBA00004141"/>
    </source>
</evidence>
<dbReference type="InterPro" id="IPR006480">
    <property type="entry name" value="Phage_holin_4_1"/>
</dbReference>
<proteinExistence type="predicted"/>
<dbReference type="EMBL" id="SPQQ01000025">
    <property type="protein sequence ID" value="TGE34908.1"/>
    <property type="molecule type" value="Genomic_DNA"/>
</dbReference>
<evidence type="ECO:0000313" key="6">
    <source>
        <dbReference type="EMBL" id="TGE34908.1"/>
    </source>
</evidence>
<accession>A0A4Z0QWN1</accession>
<name>A0A4Z0QWN1_9FIRM</name>
<evidence type="ECO:0000256" key="5">
    <source>
        <dbReference type="SAM" id="Phobius"/>
    </source>
</evidence>
<dbReference type="RefSeq" id="WP_135552894.1">
    <property type="nucleotide sequence ID" value="NZ_SPQQ01000025.1"/>
</dbReference>
<comment type="caution">
    <text evidence="6">The sequence shown here is derived from an EMBL/GenBank/DDBJ whole genome shotgun (WGS) entry which is preliminary data.</text>
</comment>
<keyword evidence="3 5" id="KW-1133">Transmembrane helix</keyword>